<gene>
    <name evidence="7" type="ORF">GCM10011498_10070</name>
</gene>
<dbReference type="GO" id="GO:0016020">
    <property type="term" value="C:membrane"/>
    <property type="evidence" value="ECO:0007669"/>
    <property type="project" value="UniProtKB-SubCell"/>
</dbReference>
<comment type="caution">
    <text evidence="7">The sequence shown here is derived from an EMBL/GenBank/DDBJ whole genome shotgun (WGS) entry which is preliminary data.</text>
</comment>
<protein>
    <recommendedName>
        <fullName evidence="6">Yip1 domain-containing protein</fullName>
    </recommendedName>
</protein>
<feature type="transmembrane region" description="Helical" evidence="5">
    <location>
        <begin position="127"/>
        <end position="152"/>
    </location>
</feature>
<organism evidence="7 8">
    <name type="scientific">Neptunicoccus cionae</name>
    <dbReference type="NCBI Taxonomy" id="2035344"/>
    <lineage>
        <taxon>Bacteria</taxon>
        <taxon>Pseudomonadati</taxon>
        <taxon>Pseudomonadota</taxon>
        <taxon>Alphaproteobacteria</taxon>
        <taxon>Rhodobacterales</taxon>
        <taxon>Paracoccaceae</taxon>
        <taxon>Neptunicoccus</taxon>
    </lineage>
</organism>
<reference evidence="7" key="1">
    <citation type="journal article" date="2014" name="Int. J. Syst. Evol. Microbiol.">
        <title>Complete genome sequence of Corynebacterium casei LMG S-19264T (=DSM 44701T), isolated from a smear-ripened cheese.</title>
        <authorList>
            <consortium name="US DOE Joint Genome Institute (JGI-PGF)"/>
            <person name="Walter F."/>
            <person name="Albersmeier A."/>
            <person name="Kalinowski J."/>
            <person name="Ruckert C."/>
        </authorList>
    </citation>
    <scope>NUCLEOTIDE SEQUENCE</scope>
    <source>
        <strain evidence="7">CGMCC 1.15880</strain>
    </source>
</reference>
<feature type="transmembrane region" description="Helical" evidence="5">
    <location>
        <begin position="164"/>
        <end position="185"/>
    </location>
</feature>
<dbReference type="Pfam" id="PF04893">
    <property type="entry name" value="Yip1"/>
    <property type="match status" value="1"/>
</dbReference>
<sequence length="221" mass="24388">MTHSEEEFEAGNGVFQLERNGLVDRVSDAWRDMRASTRRLLREKPSEGRLIFYVLVSDMVFFASWSLKTLVAPASIAGGVFSADKIGLLMMAALMLRTALMYLFSLLVQIFAKIFKGAANWKETRTAVFWGAFVSAPFGLAAAVIAAIMGMYEPVMPFLGNKWLALPVYWLGLIPFVWYIAAGTAEAHKFRMTSPTFMAMSLFALVLTVATLLVGAGDMFG</sequence>
<evidence type="ECO:0000256" key="3">
    <source>
        <dbReference type="ARBA" id="ARBA00022989"/>
    </source>
</evidence>
<name>A0A916QUE6_9RHOB</name>
<keyword evidence="8" id="KW-1185">Reference proteome</keyword>
<reference evidence="7" key="2">
    <citation type="submission" date="2020-09" db="EMBL/GenBank/DDBJ databases">
        <authorList>
            <person name="Sun Q."/>
            <person name="Zhou Y."/>
        </authorList>
    </citation>
    <scope>NUCLEOTIDE SEQUENCE</scope>
    <source>
        <strain evidence="7">CGMCC 1.15880</strain>
    </source>
</reference>
<keyword evidence="3 5" id="KW-1133">Transmembrane helix</keyword>
<accession>A0A916QUE6</accession>
<dbReference type="Proteomes" id="UP000628017">
    <property type="component" value="Unassembled WGS sequence"/>
</dbReference>
<evidence type="ECO:0000256" key="5">
    <source>
        <dbReference type="SAM" id="Phobius"/>
    </source>
</evidence>
<dbReference type="EMBL" id="BMKA01000001">
    <property type="protein sequence ID" value="GGA11850.1"/>
    <property type="molecule type" value="Genomic_DNA"/>
</dbReference>
<dbReference type="InterPro" id="IPR006977">
    <property type="entry name" value="Yip1_dom"/>
</dbReference>
<evidence type="ECO:0000256" key="4">
    <source>
        <dbReference type="ARBA" id="ARBA00023136"/>
    </source>
</evidence>
<evidence type="ECO:0000256" key="2">
    <source>
        <dbReference type="ARBA" id="ARBA00022692"/>
    </source>
</evidence>
<feature type="transmembrane region" description="Helical" evidence="5">
    <location>
        <begin position="197"/>
        <end position="216"/>
    </location>
</feature>
<keyword evidence="4 5" id="KW-0472">Membrane</keyword>
<feature type="domain" description="Yip1" evidence="6">
    <location>
        <begin position="34"/>
        <end position="211"/>
    </location>
</feature>
<dbReference type="AlphaFoldDB" id="A0A916QUE6"/>
<feature type="transmembrane region" description="Helical" evidence="5">
    <location>
        <begin position="50"/>
        <end position="67"/>
    </location>
</feature>
<evidence type="ECO:0000313" key="7">
    <source>
        <dbReference type="EMBL" id="GGA11850.1"/>
    </source>
</evidence>
<evidence type="ECO:0000259" key="6">
    <source>
        <dbReference type="Pfam" id="PF04893"/>
    </source>
</evidence>
<proteinExistence type="predicted"/>
<feature type="transmembrane region" description="Helical" evidence="5">
    <location>
        <begin position="87"/>
        <end position="115"/>
    </location>
</feature>
<dbReference type="RefSeq" id="WP_188671497.1">
    <property type="nucleotide sequence ID" value="NZ_BMKA01000001.1"/>
</dbReference>
<evidence type="ECO:0000256" key="1">
    <source>
        <dbReference type="ARBA" id="ARBA00004141"/>
    </source>
</evidence>
<comment type="subcellular location">
    <subcellularLocation>
        <location evidence="1">Membrane</location>
        <topology evidence="1">Multi-pass membrane protein</topology>
    </subcellularLocation>
</comment>
<keyword evidence="2 5" id="KW-0812">Transmembrane</keyword>
<evidence type="ECO:0000313" key="8">
    <source>
        <dbReference type="Proteomes" id="UP000628017"/>
    </source>
</evidence>